<reference evidence="2 3" key="1">
    <citation type="submission" date="2016-11" db="EMBL/GenBank/DDBJ databases">
        <authorList>
            <person name="Jaros S."/>
            <person name="Januszkiewicz K."/>
            <person name="Wedrychowicz H."/>
        </authorList>
    </citation>
    <scope>NUCLEOTIDE SEQUENCE [LARGE SCALE GENOMIC DNA]</scope>
    <source>
        <strain evidence="2 3">DSM 44666</strain>
    </source>
</reference>
<dbReference type="Gene3D" id="3.10.450.50">
    <property type="match status" value="1"/>
</dbReference>
<dbReference type="SUPFAM" id="SSF54427">
    <property type="entry name" value="NTF2-like"/>
    <property type="match status" value="1"/>
</dbReference>
<dbReference type="InterPro" id="IPR032710">
    <property type="entry name" value="NTF2-like_dom_sf"/>
</dbReference>
<name>A0A1M5A4N7_9BACL</name>
<gene>
    <name evidence="2" type="ORF">SAMN05444392_1128</name>
</gene>
<dbReference type="RefSeq" id="WP_073156516.1">
    <property type="nucleotide sequence ID" value="NZ_FQVL01000012.1"/>
</dbReference>
<dbReference type="EMBL" id="FQVL01000012">
    <property type="protein sequence ID" value="SHF25175.1"/>
    <property type="molecule type" value="Genomic_DNA"/>
</dbReference>
<evidence type="ECO:0000259" key="1">
    <source>
        <dbReference type="Pfam" id="PF14534"/>
    </source>
</evidence>
<dbReference type="AlphaFoldDB" id="A0A1M5A4N7"/>
<dbReference type="InterPro" id="IPR011944">
    <property type="entry name" value="Steroid_delta5-4_isomerase"/>
</dbReference>
<proteinExistence type="predicted"/>
<protein>
    <recommendedName>
        <fullName evidence="1">DUF4440 domain-containing protein</fullName>
    </recommendedName>
</protein>
<dbReference type="Pfam" id="PF14534">
    <property type="entry name" value="DUF4440"/>
    <property type="match status" value="1"/>
</dbReference>
<accession>A0A1M5A4N7</accession>
<evidence type="ECO:0000313" key="3">
    <source>
        <dbReference type="Proteomes" id="UP000184476"/>
    </source>
</evidence>
<feature type="domain" description="DUF4440" evidence="1">
    <location>
        <begin position="11"/>
        <end position="127"/>
    </location>
</feature>
<dbReference type="OrthoDB" id="2887901at2"/>
<dbReference type="InterPro" id="IPR027843">
    <property type="entry name" value="DUF4440"/>
</dbReference>
<sequence length="143" mass="15923">MGNREKDIKALRQLFADLSDAWNKGDGIAFGECFTEDADYITFMGQHLKGRKSIAEVHQWLFDGPLKGSRLTGGESSIELQPRFITPTVAIIHGVGVVALSDSEQDSTDRESINTNVVVKQSGEWKITAFHNCRIQEMPGRTR</sequence>
<dbReference type="STRING" id="112248.SAMN05444392_1128"/>
<evidence type="ECO:0000313" key="2">
    <source>
        <dbReference type="EMBL" id="SHF25175.1"/>
    </source>
</evidence>
<dbReference type="Proteomes" id="UP000184476">
    <property type="component" value="Unassembled WGS sequence"/>
</dbReference>
<organism evidence="2 3">
    <name type="scientific">Seinonella peptonophila</name>
    <dbReference type="NCBI Taxonomy" id="112248"/>
    <lineage>
        <taxon>Bacteria</taxon>
        <taxon>Bacillati</taxon>
        <taxon>Bacillota</taxon>
        <taxon>Bacilli</taxon>
        <taxon>Bacillales</taxon>
        <taxon>Thermoactinomycetaceae</taxon>
        <taxon>Seinonella</taxon>
    </lineage>
</organism>
<dbReference type="NCBIfam" id="TIGR02246">
    <property type="entry name" value="SgcJ/EcaC family oxidoreductase"/>
    <property type="match status" value="1"/>
</dbReference>
<keyword evidence="3" id="KW-1185">Reference proteome</keyword>